<dbReference type="EMBL" id="VSSQ01081592">
    <property type="protein sequence ID" value="MPN30468.1"/>
    <property type="molecule type" value="Genomic_DNA"/>
</dbReference>
<organism evidence="6">
    <name type="scientific">bioreactor metagenome</name>
    <dbReference type="NCBI Taxonomy" id="1076179"/>
    <lineage>
        <taxon>unclassified sequences</taxon>
        <taxon>metagenomes</taxon>
        <taxon>ecological metagenomes</taxon>
    </lineage>
</organism>
<proteinExistence type="predicted"/>
<keyword evidence="2" id="KW-0732">Signal</keyword>
<dbReference type="InterPro" id="IPR012944">
    <property type="entry name" value="SusD_RagB_dom"/>
</dbReference>
<evidence type="ECO:0000256" key="4">
    <source>
        <dbReference type="ARBA" id="ARBA00023237"/>
    </source>
</evidence>
<protein>
    <recommendedName>
        <fullName evidence="5">RagB/SusD domain-containing protein</fullName>
    </recommendedName>
</protein>
<dbReference type="SUPFAM" id="SSF48452">
    <property type="entry name" value="TPR-like"/>
    <property type="match status" value="1"/>
</dbReference>
<feature type="domain" description="RagB/SusD" evidence="5">
    <location>
        <begin position="72"/>
        <end position="223"/>
    </location>
</feature>
<comment type="caution">
    <text evidence="6">The sequence shown here is derived from an EMBL/GenBank/DDBJ whole genome shotgun (WGS) entry which is preliminary data.</text>
</comment>
<reference evidence="6" key="1">
    <citation type="submission" date="2019-08" db="EMBL/GenBank/DDBJ databases">
        <authorList>
            <person name="Kucharzyk K."/>
            <person name="Murdoch R.W."/>
            <person name="Higgins S."/>
            <person name="Loffler F."/>
        </authorList>
    </citation>
    <scope>NUCLEOTIDE SEQUENCE</scope>
</reference>
<accession>A0A645GUE9</accession>
<sequence length="225" mass="26024">MFVEELNGKASDNTPENDEYTTKELIFLIHFNMDEVGSDGYSYMYQWFTGAGNRACVLSNAFLAKLDNADKRKNIIAQNYQNGWELNKFIGGTISTTLNKTCQVAYPIYRYSDMILLQAEAKVYMGKWEEALDLVKKVRDRAGLPTPTSMDFGSEDDIINFILDERQVELVGEGRRWFDLLRSNRWKETMKPINGMEHDGNELFPIHFSHINENPKLVQNSYYSN</sequence>
<dbReference type="Gene3D" id="1.25.40.390">
    <property type="match status" value="1"/>
</dbReference>
<evidence type="ECO:0000313" key="6">
    <source>
        <dbReference type="EMBL" id="MPN30468.1"/>
    </source>
</evidence>
<evidence type="ECO:0000256" key="1">
    <source>
        <dbReference type="ARBA" id="ARBA00004442"/>
    </source>
</evidence>
<evidence type="ECO:0000256" key="2">
    <source>
        <dbReference type="ARBA" id="ARBA00022729"/>
    </source>
</evidence>
<keyword evidence="3" id="KW-0472">Membrane</keyword>
<dbReference type="AlphaFoldDB" id="A0A645GUE9"/>
<name>A0A645GUE9_9ZZZZ</name>
<dbReference type="InterPro" id="IPR011990">
    <property type="entry name" value="TPR-like_helical_dom_sf"/>
</dbReference>
<evidence type="ECO:0000259" key="5">
    <source>
        <dbReference type="Pfam" id="PF07980"/>
    </source>
</evidence>
<comment type="subcellular location">
    <subcellularLocation>
        <location evidence="1">Cell outer membrane</location>
    </subcellularLocation>
</comment>
<gene>
    <name evidence="6" type="ORF">SDC9_177939</name>
</gene>
<dbReference type="Pfam" id="PF07980">
    <property type="entry name" value="SusD_RagB"/>
    <property type="match status" value="1"/>
</dbReference>
<dbReference type="GO" id="GO:0009279">
    <property type="term" value="C:cell outer membrane"/>
    <property type="evidence" value="ECO:0007669"/>
    <property type="project" value="UniProtKB-SubCell"/>
</dbReference>
<keyword evidence="4" id="KW-0998">Cell outer membrane</keyword>
<evidence type="ECO:0000256" key="3">
    <source>
        <dbReference type="ARBA" id="ARBA00023136"/>
    </source>
</evidence>